<proteinExistence type="inferred from homology"/>
<protein>
    <submittedName>
        <fullName evidence="5">GNAT family N-acetyltransferase</fullName>
        <ecNumber evidence="5">2.3.-.-</ecNumber>
    </submittedName>
</protein>
<name>A0ABV5P1C7_9ACTN</name>
<evidence type="ECO:0000256" key="3">
    <source>
        <dbReference type="ARBA" id="ARBA00038502"/>
    </source>
</evidence>
<dbReference type="GO" id="GO:0016746">
    <property type="term" value="F:acyltransferase activity"/>
    <property type="evidence" value="ECO:0007669"/>
    <property type="project" value="UniProtKB-KW"/>
</dbReference>
<dbReference type="SUPFAM" id="SSF55729">
    <property type="entry name" value="Acyl-CoA N-acyltransferases (Nat)"/>
    <property type="match status" value="1"/>
</dbReference>
<dbReference type="Pfam" id="PF13302">
    <property type="entry name" value="Acetyltransf_3"/>
    <property type="match status" value="1"/>
</dbReference>
<evidence type="ECO:0000313" key="6">
    <source>
        <dbReference type="Proteomes" id="UP001589568"/>
    </source>
</evidence>
<dbReference type="PROSITE" id="PS51186">
    <property type="entry name" value="GNAT"/>
    <property type="match status" value="1"/>
</dbReference>
<dbReference type="Proteomes" id="UP001589568">
    <property type="component" value="Unassembled WGS sequence"/>
</dbReference>
<evidence type="ECO:0000256" key="1">
    <source>
        <dbReference type="ARBA" id="ARBA00022679"/>
    </source>
</evidence>
<dbReference type="EMBL" id="JBHMCF010000047">
    <property type="protein sequence ID" value="MFB9476327.1"/>
    <property type="molecule type" value="Genomic_DNA"/>
</dbReference>
<organism evidence="5 6">
    <name type="scientific">Nonomuraea salmonea</name>
    <dbReference type="NCBI Taxonomy" id="46181"/>
    <lineage>
        <taxon>Bacteria</taxon>
        <taxon>Bacillati</taxon>
        <taxon>Actinomycetota</taxon>
        <taxon>Actinomycetes</taxon>
        <taxon>Streptosporangiales</taxon>
        <taxon>Streptosporangiaceae</taxon>
        <taxon>Nonomuraea</taxon>
    </lineage>
</organism>
<evidence type="ECO:0000256" key="2">
    <source>
        <dbReference type="ARBA" id="ARBA00023315"/>
    </source>
</evidence>
<accession>A0ABV5P1C7</accession>
<feature type="domain" description="N-acetyltransferase" evidence="4">
    <location>
        <begin position="11"/>
        <end position="179"/>
    </location>
</feature>
<comment type="caution">
    <text evidence="5">The sequence shown here is derived from an EMBL/GenBank/DDBJ whole genome shotgun (WGS) entry which is preliminary data.</text>
</comment>
<dbReference type="PANTHER" id="PTHR43792">
    <property type="entry name" value="GNAT FAMILY, PUTATIVE (AFU_ORTHOLOGUE AFUA_3G00765)-RELATED-RELATED"/>
    <property type="match status" value="1"/>
</dbReference>
<keyword evidence="2 5" id="KW-0012">Acyltransferase</keyword>
<dbReference type="InterPro" id="IPR016181">
    <property type="entry name" value="Acyl_CoA_acyltransferase"/>
</dbReference>
<comment type="similarity">
    <text evidence="3">Belongs to the acetyltransferase family. RimJ subfamily.</text>
</comment>
<dbReference type="InterPro" id="IPR000182">
    <property type="entry name" value="GNAT_dom"/>
</dbReference>
<sequence>MIRPVTVTGGVIMRLATEQDAEALAAAYLRNRDHLKRWEPRRSEGFFTFAGQAEGLKGQLQAHGRGQVVPWLLCDGERVVGRMTLSNIVRGPWLSADVGYWIDAEYNGRGLATAAVHEVCRQADQEIGLHRVAASTLLDNAASQSVLRKCGFEPYGTAPNYLEIDGRWQHHLLWQRILNDRPAF</sequence>
<reference evidence="5 6" key="1">
    <citation type="submission" date="2024-09" db="EMBL/GenBank/DDBJ databases">
        <authorList>
            <person name="Sun Q."/>
            <person name="Mori K."/>
        </authorList>
    </citation>
    <scope>NUCLEOTIDE SEQUENCE [LARGE SCALE GENOMIC DNA]</scope>
    <source>
        <strain evidence="5 6">JCM 3324</strain>
    </source>
</reference>
<dbReference type="PANTHER" id="PTHR43792:SF8">
    <property type="entry name" value="[RIBOSOMAL PROTEIN US5]-ALANINE N-ACETYLTRANSFERASE"/>
    <property type="match status" value="1"/>
</dbReference>
<keyword evidence="6" id="KW-1185">Reference proteome</keyword>
<keyword evidence="1 5" id="KW-0808">Transferase</keyword>
<dbReference type="InterPro" id="IPR051531">
    <property type="entry name" value="N-acetyltransferase"/>
</dbReference>
<evidence type="ECO:0000313" key="5">
    <source>
        <dbReference type="EMBL" id="MFB9476327.1"/>
    </source>
</evidence>
<dbReference type="EC" id="2.3.-.-" evidence="5"/>
<gene>
    <name evidence="5" type="ORF">ACFFR3_43105</name>
</gene>
<evidence type="ECO:0000259" key="4">
    <source>
        <dbReference type="PROSITE" id="PS51186"/>
    </source>
</evidence>
<dbReference type="Gene3D" id="3.40.630.30">
    <property type="match status" value="1"/>
</dbReference>
<dbReference type="RefSeq" id="WP_364384199.1">
    <property type="nucleotide sequence ID" value="NZ_JBHMCF010000047.1"/>
</dbReference>